<dbReference type="Proteomes" id="UP000770661">
    <property type="component" value="Unassembled WGS sequence"/>
</dbReference>
<dbReference type="InterPro" id="IPR002553">
    <property type="entry name" value="Clathrin/coatomer_adapt-like_N"/>
</dbReference>
<dbReference type="PANTHER" id="PTHR10261">
    <property type="entry name" value="COATOMER SUBUNIT GAMMA"/>
    <property type="match status" value="1"/>
</dbReference>
<dbReference type="InterPro" id="IPR016024">
    <property type="entry name" value="ARM-type_fold"/>
</dbReference>
<dbReference type="EMBL" id="JACEEZ010024658">
    <property type="protein sequence ID" value="KAG0709938.1"/>
    <property type="molecule type" value="Genomic_DNA"/>
</dbReference>
<dbReference type="GO" id="GO:0005793">
    <property type="term" value="C:endoplasmic reticulum-Golgi intermediate compartment"/>
    <property type="evidence" value="ECO:0007669"/>
    <property type="project" value="TreeGrafter"/>
</dbReference>
<dbReference type="GO" id="GO:0009306">
    <property type="term" value="P:protein secretion"/>
    <property type="evidence" value="ECO:0007669"/>
    <property type="project" value="TreeGrafter"/>
</dbReference>
<accession>A0A8J5BTP7</accession>
<dbReference type="SUPFAM" id="SSF48371">
    <property type="entry name" value="ARM repeat"/>
    <property type="match status" value="1"/>
</dbReference>
<keyword evidence="3" id="KW-1185">Reference proteome</keyword>
<comment type="caution">
    <text evidence="2">The sequence shown here is derived from an EMBL/GenBank/DDBJ whole genome shotgun (WGS) entry which is preliminary data.</text>
</comment>
<dbReference type="AlphaFoldDB" id="A0A8J5BTP7"/>
<dbReference type="GO" id="GO:0006888">
    <property type="term" value="P:endoplasmic reticulum to Golgi vesicle-mediated transport"/>
    <property type="evidence" value="ECO:0007669"/>
    <property type="project" value="TreeGrafter"/>
</dbReference>
<dbReference type="Pfam" id="PF01602">
    <property type="entry name" value="Adaptin_N"/>
    <property type="match status" value="1"/>
</dbReference>
<proteinExistence type="predicted"/>
<dbReference type="GO" id="GO:0006891">
    <property type="term" value="P:intra-Golgi vesicle-mediated transport"/>
    <property type="evidence" value="ECO:0007669"/>
    <property type="project" value="TreeGrafter"/>
</dbReference>
<dbReference type="GO" id="GO:0005783">
    <property type="term" value="C:endoplasmic reticulum"/>
    <property type="evidence" value="ECO:0007669"/>
    <property type="project" value="TreeGrafter"/>
</dbReference>
<dbReference type="OrthoDB" id="1074925at2759"/>
<feature type="domain" description="Clathrin/coatomer adaptor adaptin-like N-terminal" evidence="1">
    <location>
        <begin position="65"/>
        <end position="134"/>
    </location>
</feature>
<dbReference type="GO" id="GO:0000139">
    <property type="term" value="C:Golgi membrane"/>
    <property type="evidence" value="ECO:0007669"/>
    <property type="project" value="TreeGrafter"/>
</dbReference>
<dbReference type="Gene3D" id="1.25.10.10">
    <property type="entry name" value="Leucine-rich Repeat Variant"/>
    <property type="match status" value="1"/>
</dbReference>
<evidence type="ECO:0000313" key="3">
    <source>
        <dbReference type="Proteomes" id="UP000770661"/>
    </source>
</evidence>
<sequence length="155" mass="17235">MPPAPLPVQCDMSRAKRTIVQAEQDVAITTLTADPRRLAMIGSFKQTKKDEEDGGRNPYHCTDKTSVLQEARVFNETPVNVKRSTHVLTKILYLLNQGESLATKEATDAFFAMTKLFQSNDLVLRRLVYLGIKVRASYATSPRTPSSSPPPSPRT</sequence>
<dbReference type="PANTHER" id="PTHR10261:SF0">
    <property type="entry name" value="COATOMER SUBUNIT GAMMA-2"/>
    <property type="match status" value="1"/>
</dbReference>
<gene>
    <name evidence="2" type="primary">gammaCop</name>
    <name evidence="2" type="ORF">GWK47_023809</name>
</gene>
<dbReference type="GO" id="GO:0072384">
    <property type="term" value="P:organelle transport along microtubule"/>
    <property type="evidence" value="ECO:0007669"/>
    <property type="project" value="TreeGrafter"/>
</dbReference>
<evidence type="ECO:0000259" key="1">
    <source>
        <dbReference type="Pfam" id="PF01602"/>
    </source>
</evidence>
<dbReference type="GO" id="GO:0006886">
    <property type="term" value="P:intracellular protein transport"/>
    <property type="evidence" value="ECO:0007669"/>
    <property type="project" value="InterPro"/>
</dbReference>
<organism evidence="2 3">
    <name type="scientific">Chionoecetes opilio</name>
    <name type="common">Atlantic snow crab</name>
    <name type="synonym">Cancer opilio</name>
    <dbReference type="NCBI Taxonomy" id="41210"/>
    <lineage>
        <taxon>Eukaryota</taxon>
        <taxon>Metazoa</taxon>
        <taxon>Ecdysozoa</taxon>
        <taxon>Arthropoda</taxon>
        <taxon>Crustacea</taxon>
        <taxon>Multicrustacea</taxon>
        <taxon>Malacostraca</taxon>
        <taxon>Eumalacostraca</taxon>
        <taxon>Eucarida</taxon>
        <taxon>Decapoda</taxon>
        <taxon>Pleocyemata</taxon>
        <taxon>Brachyura</taxon>
        <taxon>Eubrachyura</taxon>
        <taxon>Majoidea</taxon>
        <taxon>Majidae</taxon>
        <taxon>Chionoecetes</taxon>
    </lineage>
</organism>
<dbReference type="InterPro" id="IPR017106">
    <property type="entry name" value="Coatomer_gsu"/>
</dbReference>
<name>A0A8J5BTP7_CHIOP</name>
<evidence type="ECO:0000313" key="2">
    <source>
        <dbReference type="EMBL" id="KAG0709938.1"/>
    </source>
</evidence>
<dbReference type="InterPro" id="IPR011989">
    <property type="entry name" value="ARM-like"/>
</dbReference>
<dbReference type="GO" id="GO:0030126">
    <property type="term" value="C:COPI vesicle coat"/>
    <property type="evidence" value="ECO:0007669"/>
    <property type="project" value="TreeGrafter"/>
</dbReference>
<reference evidence="2" key="1">
    <citation type="submission" date="2020-07" db="EMBL/GenBank/DDBJ databases">
        <title>The High-quality genome of the commercially important snow crab, Chionoecetes opilio.</title>
        <authorList>
            <person name="Jeong J.-H."/>
            <person name="Ryu S."/>
        </authorList>
    </citation>
    <scope>NUCLEOTIDE SEQUENCE</scope>
    <source>
        <strain evidence="2">MADBK_172401_WGS</strain>
        <tissue evidence="2">Digestive gland</tissue>
    </source>
</reference>
<protein>
    <submittedName>
        <fullName evidence="2">Coatomer subunit gamma</fullName>
    </submittedName>
</protein>